<gene>
    <name evidence="2" type="ORF">BS50DRAFT_538992</name>
</gene>
<dbReference type="Proteomes" id="UP000240883">
    <property type="component" value="Unassembled WGS sequence"/>
</dbReference>
<proteinExistence type="predicted"/>
<evidence type="ECO:0000313" key="2">
    <source>
        <dbReference type="EMBL" id="PSN74005.1"/>
    </source>
</evidence>
<dbReference type="SUPFAM" id="SSF52266">
    <property type="entry name" value="SGNH hydrolase"/>
    <property type="match status" value="1"/>
</dbReference>
<evidence type="ECO:0000313" key="3">
    <source>
        <dbReference type="Proteomes" id="UP000240883"/>
    </source>
</evidence>
<keyword evidence="3" id="KW-1185">Reference proteome</keyword>
<name>A0A2T2P8N0_CORCC</name>
<dbReference type="Gene3D" id="3.40.50.1110">
    <property type="entry name" value="SGNH hydrolase"/>
    <property type="match status" value="1"/>
</dbReference>
<dbReference type="CDD" id="cd01838">
    <property type="entry name" value="Isoamyl_acetate_hydrolase_like"/>
    <property type="match status" value="1"/>
</dbReference>
<dbReference type="STRING" id="1448308.A0A2T2P8N0"/>
<reference evidence="2 3" key="1">
    <citation type="journal article" date="2018" name="Front. Microbiol.">
        <title>Genome-Wide Analysis of Corynespora cassiicola Leaf Fall Disease Putative Effectors.</title>
        <authorList>
            <person name="Lopez D."/>
            <person name="Ribeiro S."/>
            <person name="Label P."/>
            <person name="Fumanal B."/>
            <person name="Venisse J.S."/>
            <person name="Kohler A."/>
            <person name="de Oliveira R.R."/>
            <person name="Labutti K."/>
            <person name="Lipzen A."/>
            <person name="Lail K."/>
            <person name="Bauer D."/>
            <person name="Ohm R.A."/>
            <person name="Barry K.W."/>
            <person name="Spatafora J."/>
            <person name="Grigoriev I.V."/>
            <person name="Martin F.M."/>
            <person name="Pujade-Renaud V."/>
        </authorList>
    </citation>
    <scope>NUCLEOTIDE SEQUENCE [LARGE SCALE GENOMIC DNA]</scope>
    <source>
        <strain evidence="2 3">Philippines</strain>
    </source>
</reference>
<dbReference type="GO" id="GO:0016787">
    <property type="term" value="F:hydrolase activity"/>
    <property type="evidence" value="ECO:0007669"/>
    <property type="project" value="UniProtKB-KW"/>
</dbReference>
<keyword evidence="2" id="KW-0378">Hydrolase</keyword>
<sequence>MVSEGHGTESGPSSDANLLQPAPYDDFFLFGDSITQDSFNQQRGFGFSAALQHAYIRRLDVVNRGFSGYNTRKALRVLSSIFPPPGQTRIRFLLVFFGANDASLPKAQNNQHVPLEEYKANLEKIIAHPQVAAHNARVILVAPPPINEHLQWPSDQEKGLSTLSRVAASTKSYADAACEVGEKLGVPVVNLWKAFMSKTGFDVDTWKVGDAIPGSLSLPQNDVLVELMYDGLHFNPAGYDILFQELIKVISEQWPDQLPENLPMILPPWNNAAAWEEFEAGR</sequence>
<dbReference type="InterPro" id="IPR013830">
    <property type="entry name" value="SGNH_hydro"/>
</dbReference>
<dbReference type="PANTHER" id="PTHR14209:SF19">
    <property type="entry name" value="ISOAMYL ACETATE-HYDROLYZING ESTERASE 1 HOMOLOG"/>
    <property type="match status" value="1"/>
</dbReference>
<dbReference type="Pfam" id="PF13472">
    <property type="entry name" value="Lipase_GDSL_2"/>
    <property type="match status" value="1"/>
</dbReference>
<dbReference type="OrthoDB" id="671439at2759"/>
<evidence type="ECO:0000259" key="1">
    <source>
        <dbReference type="Pfam" id="PF13472"/>
    </source>
</evidence>
<organism evidence="2 3">
    <name type="scientific">Corynespora cassiicola Philippines</name>
    <dbReference type="NCBI Taxonomy" id="1448308"/>
    <lineage>
        <taxon>Eukaryota</taxon>
        <taxon>Fungi</taxon>
        <taxon>Dikarya</taxon>
        <taxon>Ascomycota</taxon>
        <taxon>Pezizomycotina</taxon>
        <taxon>Dothideomycetes</taxon>
        <taxon>Pleosporomycetidae</taxon>
        <taxon>Pleosporales</taxon>
        <taxon>Corynesporascaceae</taxon>
        <taxon>Corynespora</taxon>
    </lineage>
</organism>
<dbReference type="PANTHER" id="PTHR14209">
    <property type="entry name" value="ISOAMYL ACETATE-HYDROLYZING ESTERASE 1"/>
    <property type="match status" value="1"/>
</dbReference>
<feature type="domain" description="SGNH hydrolase-type esterase" evidence="1">
    <location>
        <begin position="29"/>
        <end position="241"/>
    </location>
</feature>
<accession>A0A2T2P8N0</accession>
<dbReference type="AlphaFoldDB" id="A0A2T2P8N0"/>
<dbReference type="InterPro" id="IPR045136">
    <property type="entry name" value="Iah1-like"/>
</dbReference>
<protein>
    <submittedName>
        <fullName evidence="2">SGNH hydrolase</fullName>
    </submittedName>
</protein>
<dbReference type="EMBL" id="KZ678128">
    <property type="protein sequence ID" value="PSN74005.1"/>
    <property type="molecule type" value="Genomic_DNA"/>
</dbReference>
<dbReference type="InterPro" id="IPR036514">
    <property type="entry name" value="SGNH_hydro_sf"/>
</dbReference>